<evidence type="ECO:0000313" key="9">
    <source>
        <dbReference type="Proteomes" id="UP000033451"/>
    </source>
</evidence>
<accession>A0A0F0M2U8</accession>
<reference evidence="8 9" key="1">
    <citation type="submission" date="2015-02" db="EMBL/GenBank/DDBJ databases">
        <title>Draft genome sequences of ten Microbacterium spp. with emphasis on heavy metal contaminated environments.</title>
        <authorList>
            <person name="Corretto E."/>
        </authorList>
    </citation>
    <scope>NUCLEOTIDE SEQUENCE [LARGE SCALE GENOMIC DNA]</scope>
    <source>
        <strain evidence="8 9">DSM 18659</strain>
    </source>
</reference>
<feature type="transmembrane region" description="Helical" evidence="6">
    <location>
        <begin position="2587"/>
        <end position="2606"/>
    </location>
</feature>
<evidence type="ECO:0000256" key="3">
    <source>
        <dbReference type="ARBA" id="ARBA00022729"/>
    </source>
</evidence>
<keyword evidence="9" id="KW-1185">Reference proteome</keyword>
<dbReference type="PROSITE" id="PS50847">
    <property type="entry name" value="GRAM_POS_ANCHORING"/>
    <property type="match status" value="1"/>
</dbReference>
<evidence type="ECO:0000259" key="7">
    <source>
        <dbReference type="PROSITE" id="PS50847"/>
    </source>
</evidence>
<gene>
    <name evidence="8" type="ORF">RR49_00413</name>
</gene>
<dbReference type="NCBIfam" id="TIGR01167">
    <property type="entry name" value="LPXTG_anchor"/>
    <property type="match status" value="1"/>
</dbReference>
<keyword evidence="2" id="KW-0964">Secreted</keyword>
<keyword evidence="6" id="KW-1133">Transmembrane helix</keyword>
<feature type="domain" description="Gram-positive cocci surface proteins LPxTG" evidence="7">
    <location>
        <begin position="2578"/>
        <end position="2612"/>
    </location>
</feature>
<evidence type="ECO:0000256" key="5">
    <source>
        <dbReference type="SAM" id="MobiDB-lite"/>
    </source>
</evidence>
<dbReference type="Gene3D" id="2.60.40.740">
    <property type="match status" value="1"/>
</dbReference>
<dbReference type="Proteomes" id="UP000033451">
    <property type="component" value="Unassembled WGS sequence"/>
</dbReference>
<keyword evidence="3" id="KW-0732">Signal</keyword>
<protein>
    <recommendedName>
        <fullName evidence="7">Gram-positive cocci surface proteins LPxTG domain-containing protein</fullName>
    </recommendedName>
</protein>
<keyword evidence="6" id="KW-0472">Membrane</keyword>
<dbReference type="Pfam" id="PF19407">
    <property type="entry name" value="DUF5979"/>
    <property type="match status" value="6"/>
</dbReference>
<keyword evidence="1" id="KW-0134">Cell wall</keyword>
<dbReference type="InterPro" id="IPR046022">
    <property type="entry name" value="DUF5979"/>
</dbReference>
<dbReference type="EMBL" id="JYIY01000053">
    <property type="protein sequence ID" value="KJL40457.1"/>
    <property type="molecule type" value="Genomic_DNA"/>
</dbReference>
<comment type="caution">
    <text evidence="8">The sequence shown here is derived from an EMBL/GenBank/DDBJ whole genome shotgun (WGS) entry which is preliminary data.</text>
</comment>
<evidence type="ECO:0000256" key="1">
    <source>
        <dbReference type="ARBA" id="ARBA00022512"/>
    </source>
</evidence>
<evidence type="ECO:0000313" key="8">
    <source>
        <dbReference type="EMBL" id="KJL40457.1"/>
    </source>
</evidence>
<evidence type="ECO:0000256" key="4">
    <source>
        <dbReference type="ARBA" id="ARBA00023088"/>
    </source>
</evidence>
<evidence type="ECO:0000256" key="6">
    <source>
        <dbReference type="SAM" id="Phobius"/>
    </source>
</evidence>
<keyword evidence="6" id="KW-0812">Transmembrane</keyword>
<dbReference type="OrthoDB" id="3751233at2"/>
<organism evidence="8 9">
    <name type="scientific">Microbacterium ginsengisoli</name>
    <dbReference type="NCBI Taxonomy" id="400772"/>
    <lineage>
        <taxon>Bacteria</taxon>
        <taxon>Bacillati</taxon>
        <taxon>Actinomycetota</taxon>
        <taxon>Actinomycetes</taxon>
        <taxon>Micrococcales</taxon>
        <taxon>Microbacteriaceae</taxon>
        <taxon>Microbacterium</taxon>
    </lineage>
</organism>
<name>A0A0F0M2U8_9MICO</name>
<feature type="compositionally biased region" description="Polar residues" evidence="5">
    <location>
        <begin position="723"/>
        <end position="736"/>
    </location>
</feature>
<dbReference type="STRING" id="400772.RR49_00413"/>
<dbReference type="PATRIC" id="fig|400772.4.peg.444"/>
<keyword evidence="4" id="KW-0572">Peptidoglycan-anchor</keyword>
<feature type="region of interest" description="Disordered" evidence="5">
    <location>
        <begin position="723"/>
        <end position="745"/>
    </location>
</feature>
<proteinExistence type="predicted"/>
<sequence>MCVASRRAYWGGVSVRLFSVFRRRVVAVAAASVSVVVIAAGLVAIAAPAQAATINASQGIVKTAILPSTPLTPGTSFSYRLDFSCGTSITGVTGCDTTTITDLLPEWIDYVGVSSFPGTAPGTVTTSAVGDRTQVVLAFTAAVQTPSASTGLPLGSYQMDIQVRVSPNAPWTIDGTTIPNTANIASANADPKSSTATVTPVVPQTPAATADKSFSPTQNFNTPGLTTTLTLTGTNTTNGPADSLVVQDPAGPGNPPTGATSPFHYLAFTGFGAMTLPAGATGVTAEVYSSLDSQWHTVYTGAGPPVYPATGAPDPADVYGVRFTYTGATAAAIERGAAGVAAIALAQRANVAGLPVTTVSNSITASATLGTLTANSPLVSKNYQIVPYGLQVTAAKTFDADQVKAGDPTTVRLGATNAGTVGLRSLSITEPGAATTSPNPLADELTFAGFGQVGTSTTGVQWPDGATSATIVYTYSDNTTSAPLSTTTADTIPAPDVATRVVGFTVTFSSTATGGIVPGAEAKLPFIANTSRPTPLPDRTDVVNAVDVTGVAVDDPSRTATAHAQDTLSIYGDRLGVTVAKTITPGQGYLTAGQQFIAQIPATVAGFPATTVNPTQVVVTDSDALSADWWDLYDATQLTQLGIPGNASLTVQYQTAPGVWTNLPGAIGLTAPPQYRTIDIPSSLSGSITGLRFVYDALSGQSFAPGSTFQPNITFTTRAVTRSSSTPIGSVPTNATIPGPGSGTTDVVQRANCGSADASATSPALSATTANTSPCAVVNLVPLGGGSGTGPDLVDKSLNPIALTERTQATATGTLNWSTGGLTGIAQQYVTETGAAGGPATSASLGTSFFNTFDLTRIAPITKTSDPAIAYDTLAAVELFNGQTGVWTPVTISGATSWDGPTSGSTVFPGYTLSASERSTTTGVRFLFEESPNRASVLTPGSLTQPAVGSGVTATQNRRPITLTFQLRDVLRSDGTTPVLYNDLYNTSTPGQIHNTVTSDACLTDFVAGVCADGFSTTDGADIALLNATATITTTKTWSGGPIGVPPSGTPAADYPSTRATLDVTNNGPQLVNSITATEPSPGVLPGDAAFAGSAFDAFTLTDIAGVTAPQGATATELILTYADGTTSSPYTIAQATALTAADLVNVVGISATSTGRIQPTTSGNTNGRLRIVIDLQLRETYRSDPATAVAAGSVPNTLIGQLADPSIETAGTCADSPVTPSPAPNTVIDCDSAAMQITNTQTRTVTAAKSFAPDSQQYENESDTFTMNIAGTPGGTARSNQVQLTDQSPAFFNAYSFAGLASTFAIASPANRVMVEVLTGGTYAVAPDNSLTLTGGTWQTVVGTAGTAWKSAAQARTALPGGTASSTATLAGGGLVTYGAIQGVRFTYQRVAAASVNDPAAALLLFENPATPTLNAAVSIQRRTALVTGGPVPTDLAGNSPAPGTTAAGSFPNSVEARASGVPGNGVDAVDTASATMHFLHLPTEARLVKTPSGTMQPATTFTVGLATTNNGQYPIIDPVITDTLPVGTAVAGAPDYVFPAGVDPTDASSYTFARTGGTAPGAPYTSVPVDPSQVTVHVTYSTGSTPEPIAIRFSFASGTALGLGETYTISFPMRLRPGLLAGQVITNTYSLDGQRQFDQCNLTGPPSDTCSTSAAVSVLPLANLGMYQEVRADDASLGVTSSNSTPCSSADATSDGFYSGHCAPITKPGAVNTWRGQYTNQGTYSLDTVSSILYLPNSGASGITLPSATTEWHPTLSALPTLQAAVAPGATATYYYSSVTPGTALCDDVLNPGGSCPPGYWKPLDSSVDLSTVTAIYAVVDFAGGGHALRPGETFTLSFPTDAPPAAVNSGTNPIAWNSAMTGATYTAGGSSVTLLPFEVPVVGAALASGSITIEKTVTGDAAGESWVPTTFSGSLQCTSNGVSVASTSLPTVPALTANVPVTVGGLPWGADCAFVESNSGAASSVSPASVTAVSGTTPLQLQTVTNVYDYASLTVSKTVTASTGFPIPTGFGFSVDCTFNGATVLSTTFTLDDGGSRSFTNLPARAHCTVTETDPLSAQSTVTSVDVANPTVTPTTDQATRTADIPELSPNGTGGATQNAVSFENLYDVAALTLTKSFEGGGAAQFGETQSFTAHVVCTLNGQTLVDTTRTLSASGAWTASVTGILAGSTCDVTENALLGADAVVITPNDGTDTTTGVVTIPTSGLATVALTNWYLTGSVQVTKTFAGAGAATYGTAQFTFDLACTRGGESVVLPGGATRIVDAASPVADYTGIASGSSCILRETDAGGAGLSEIQSATGAPLADAATGYTFTVATDPTVLSVGDQAQPALQVQNTFRLAQVTVTKTVDSQATDATGHPLTYGPFQVALACTFNGAAVAATEPLTQSIAAGGSFTWTGLPEGADCRVTETDAAGAARTTVAVTEGGVTQPAVTGTTATLSPLPDVSAADQSTVAFTNAFDVAPVVISKELSGLGSIGITRTFPVHVVCTYTSTVYPAGVTLRDVTAQIGGTAAATLTISDVPIGTVCDLTETDTGGATATRIHVGTTVTTSASAQITLTGDDSSIVVENEFEPPLAYTGAAMNVLVPIGGGLLLLVGGLLLWVRRRRSA</sequence>
<dbReference type="RefSeq" id="WP_048809401.1">
    <property type="nucleotide sequence ID" value="NZ_JYIY01000053.1"/>
</dbReference>
<evidence type="ECO:0000256" key="2">
    <source>
        <dbReference type="ARBA" id="ARBA00022525"/>
    </source>
</evidence>
<dbReference type="InterPro" id="IPR019931">
    <property type="entry name" value="LPXTG_anchor"/>
</dbReference>
<dbReference type="Gene3D" id="2.60.40.1140">
    <property type="entry name" value="Collagen-binding surface protein Cna, B-type domain"/>
    <property type="match status" value="2"/>
</dbReference>